<protein>
    <submittedName>
        <fullName evidence="1">Uncharacterized protein</fullName>
    </submittedName>
</protein>
<dbReference type="Proteomes" id="UP000199608">
    <property type="component" value="Unassembled WGS sequence"/>
</dbReference>
<proteinExistence type="predicted"/>
<evidence type="ECO:0000313" key="2">
    <source>
        <dbReference type="Proteomes" id="UP000199608"/>
    </source>
</evidence>
<dbReference type="RefSeq" id="WP_014957018.1">
    <property type="nucleotide sequence ID" value="NZ_FNLL01000007.1"/>
</dbReference>
<name>A0A1H2HT24_9BACT</name>
<keyword evidence="2" id="KW-1185">Reference proteome</keyword>
<organism evidence="1 2">
    <name type="scientific">Desulfobacula phenolica</name>
    <dbReference type="NCBI Taxonomy" id="90732"/>
    <lineage>
        <taxon>Bacteria</taxon>
        <taxon>Pseudomonadati</taxon>
        <taxon>Thermodesulfobacteriota</taxon>
        <taxon>Desulfobacteria</taxon>
        <taxon>Desulfobacterales</taxon>
        <taxon>Desulfobacteraceae</taxon>
        <taxon>Desulfobacula</taxon>
    </lineage>
</organism>
<dbReference type="AlphaFoldDB" id="A0A1H2HT24"/>
<reference evidence="2" key="1">
    <citation type="submission" date="2016-10" db="EMBL/GenBank/DDBJ databases">
        <authorList>
            <person name="Varghese N."/>
            <person name="Submissions S."/>
        </authorList>
    </citation>
    <scope>NUCLEOTIDE SEQUENCE [LARGE SCALE GENOMIC DNA]</scope>
    <source>
        <strain evidence="2">DSM 3384</strain>
    </source>
</reference>
<gene>
    <name evidence="1" type="ORF">SAMN04487931_10725</name>
</gene>
<sequence>MNKNTDTFQIDPPANPPKDDFTIRCPRLGHQINFSYCRSENSGDPCFKTLDCWYPHFDVHAYLKNSLKKDEFKKIFLNKAKPKVLSLFELIEQAKKRKEKQD</sequence>
<dbReference type="EMBL" id="FNLL01000007">
    <property type="protein sequence ID" value="SDU34919.1"/>
    <property type="molecule type" value="Genomic_DNA"/>
</dbReference>
<evidence type="ECO:0000313" key="1">
    <source>
        <dbReference type="EMBL" id="SDU34919.1"/>
    </source>
</evidence>
<accession>A0A1H2HT24</accession>